<dbReference type="Pfam" id="PF01498">
    <property type="entry name" value="HTH_Tnp_Tc3_2"/>
    <property type="match status" value="1"/>
</dbReference>
<gene>
    <name evidence="2" type="ORF">AVEN_146683_1</name>
</gene>
<name>A0A4Y2LCJ3_ARAVE</name>
<dbReference type="InterPro" id="IPR036397">
    <property type="entry name" value="RNaseH_sf"/>
</dbReference>
<reference evidence="2 3" key="1">
    <citation type="journal article" date="2019" name="Sci. Rep.">
        <title>Orb-weaving spider Araneus ventricosus genome elucidates the spidroin gene catalogue.</title>
        <authorList>
            <person name="Kono N."/>
            <person name="Nakamura H."/>
            <person name="Ohtoshi R."/>
            <person name="Moran D.A.P."/>
            <person name="Shinohara A."/>
            <person name="Yoshida Y."/>
            <person name="Fujiwara M."/>
            <person name="Mori M."/>
            <person name="Tomita M."/>
            <person name="Arakawa K."/>
        </authorList>
    </citation>
    <scope>NUCLEOTIDE SEQUENCE [LARGE SCALE GENOMIC DNA]</scope>
</reference>
<dbReference type="GO" id="GO:0003677">
    <property type="term" value="F:DNA binding"/>
    <property type="evidence" value="ECO:0007669"/>
    <property type="project" value="InterPro"/>
</dbReference>
<organism evidence="2 3">
    <name type="scientific">Araneus ventricosus</name>
    <name type="common">Orbweaver spider</name>
    <name type="synonym">Epeira ventricosa</name>
    <dbReference type="NCBI Taxonomy" id="182803"/>
    <lineage>
        <taxon>Eukaryota</taxon>
        <taxon>Metazoa</taxon>
        <taxon>Ecdysozoa</taxon>
        <taxon>Arthropoda</taxon>
        <taxon>Chelicerata</taxon>
        <taxon>Arachnida</taxon>
        <taxon>Araneae</taxon>
        <taxon>Araneomorphae</taxon>
        <taxon>Entelegynae</taxon>
        <taxon>Araneoidea</taxon>
        <taxon>Araneidae</taxon>
        <taxon>Araneus</taxon>
    </lineage>
</organism>
<accession>A0A4Y2LCJ3</accession>
<dbReference type="AlphaFoldDB" id="A0A4Y2LCJ3"/>
<feature type="domain" description="Transposase Tc1-like" evidence="1">
    <location>
        <begin position="68"/>
        <end position="119"/>
    </location>
</feature>
<dbReference type="InterPro" id="IPR002492">
    <property type="entry name" value="Transposase_Tc1-like"/>
</dbReference>
<sequence>MKARLGLHKSGCAVPPSVIVRTTYGRGRAVRLCWPLGPNLSTRLYCNDCHSVKTRMSRQVGVTGLMVTKEFTTGRLVSTSTVRGRLHEGDLYARLPAICVPLTSRHGRERLRWTHQHVHCKSDQWRAGFFTDESRLSLQSDSRCSLIWREPVTHYHPSNIRKRDAYRGGSVCVWGSISLGGHTDVYVFPRGT</sequence>
<keyword evidence="3" id="KW-1185">Reference proteome</keyword>
<evidence type="ECO:0000259" key="1">
    <source>
        <dbReference type="Pfam" id="PF01498"/>
    </source>
</evidence>
<proteinExistence type="predicted"/>
<dbReference type="GO" id="GO:0015074">
    <property type="term" value="P:DNA integration"/>
    <property type="evidence" value="ECO:0007669"/>
    <property type="project" value="InterPro"/>
</dbReference>
<dbReference type="EMBL" id="BGPR01005682">
    <property type="protein sequence ID" value="GBN12448.1"/>
    <property type="molecule type" value="Genomic_DNA"/>
</dbReference>
<protein>
    <recommendedName>
        <fullName evidence="1">Transposase Tc1-like domain-containing protein</fullName>
    </recommendedName>
</protein>
<dbReference type="GO" id="GO:0006313">
    <property type="term" value="P:DNA transposition"/>
    <property type="evidence" value="ECO:0007669"/>
    <property type="project" value="InterPro"/>
</dbReference>
<dbReference type="Gene3D" id="3.30.420.10">
    <property type="entry name" value="Ribonuclease H-like superfamily/Ribonuclease H"/>
    <property type="match status" value="1"/>
</dbReference>
<dbReference type="OrthoDB" id="8942091at2759"/>
<evidence type="ECO:0000313" key="3">
    <source>
        <dbReference type="Proteomes" id="UP000499080"/>
    </source>
</evidence>
<comment type="caution">
    <text evidence="2">The sequence shown here is derived from an EMBL/GenBank/DDBJ whole genome shotgun (WGS) entry which is preliminary data.</text>
</comment>
<evidence type="ECO:0000313" key="2">
    <source>
        <dbReference type="EMBL" id="GBN12448.1"/>
    </source>
</evidence>
<dbReference type="Proteomes" id="UP000499080">
    <property type="component" value="Unassembled WGS sequence"/>
</dbReference>